<dbReference type="Pfam" id="PF13715">
    <property type="entry name" value="CarbopepD_reg_2"/>
    <property type="match status" value="1"/>
</dbReference>
<sequence length="117" mass="12557">MNNRLSFLFLFLFAATMAAGQTLTGKVTDRQGSPVEFANIVLFSLPDSAFVTGAVSGADGNFRLSVQEHKGLLKVSSVGYATLYRGCKAGDTLDLILEADTRLLDEVVVKAICPRRA</sequence>
<feature type="signal peptide" evidence="1">
    <location>
        <begin position="1"/>
        <end position="20"/>
    </location>
</feature>
<gene>
    <name evidence="2" type="ORF">E5355_07635</name>
</gene>
<evidence type="ECO:0008006" key="4">
    <source>
        <dbReference type="Google" id="ProtNLM"/>
    </source>
</evidence>
<dbReference type="RefSeq" id="WP_136009858.1">
    <property type="nucleotide sequence ID" value="NZ_SRYZ01000013.1"/>
</dbReference>
<dbReference type="Gene3D" id="2.60.40.1120">
    <property type="entry name" value="Carboxypeptidase-like, regulatory domain"/>
    <property type="match status" value="1"/>
</dbReference>
<evidence type="ECO:0000313" key="2">
    <source>
        <dbReference type="EMBL" id="TGY06833.1"/>
    </source>
</evidence>
<dbReference type="SUPFAM" id="SSF49464">
    <property type="entry name" value="Carboxypeptidase regulatory domain-like"/>
    <property type="match status" value="1"/>
</dbReference>
<comment type="caution">
    <text evidence="2">The sequence shown here is derived from an EMBL/GenBank/DDBJ whole genome shotgun (WGS) entry which is preliminary data.</text>
</comment>
<accession>A0A4S2AZM5</accession>
<keyword evidence="3" id="KW-1185">Reference proteome</keyword>
<organism evidence="2 3">
    <name type="scientific">Bacteroides muris</name>
    <name type="common">ex Afrizal et al. 2022</name>
    <dbReference type="NCBI Taxonomy" id="2516960"/>
    <lineage>
        <taxon>Bacteria</taxon>
        <taxon>Pseudomonadati</taxon>
        <taxon>Bacteroidota</taxon>
        <taxon>Bacteroidia</taxon>
        <taxon>Bacteroidales</taxon>
        <taxon>Bacteroidaceae</taxon>
        <taxon>Bacteroides</taxon>
    </lineage>
</organism>
<dbReference type="InterPro" id="IPR008969">
    <property type="entry name" value="CarboxyPept-like_regulatory"/>
</dbReference>
<dbReference type="Proteomes" id="UP000310532">
    <property type="component" value="Unassembled WGS sequence"/>
</dbReference>
<dbReference type="AlphaFoldDB" id="A0A4S2AZM5"/>
<proteinExistence type="predicted"/>
<evidence type="ECO:0000313" key="3">
    <source>
        <dbReference type="Proteomes" id="UP000310532"/>
    </source>
</evidence>
<dbReference type="EMBL" id="SRYZ01000013">
    <property type="protein sequence ID" value="TGY06833.1"/>
    <property type="molecule type" value="Genomic_DNA"/>
</dbReference>
<name>A0A4S2AZM5_9BACE</name>
<evidence type="ECO:0000256" key="1">
    <source>
        <dbReference type="SAM" id="SignalP"/>
    </source>
</evidence>
<keyword evidence="1" id="KW-0732">Signal</keyword>
<protein>
    <recommendedName>
        <fullName evidence="4">Carboxypeptidase-like regulatory domain-containing protein</fullName>
    </recommendedName>
</protein>
<reference evidence="2 3" key="1">
    <citation type="submission" date="2019-04" db="EMBL/GenBank/DDBJ databases">
        <title>Microbes associate with the intestines of laboratory mice.</title>
        <authorList>
            <person name="Navarre W."/>
            <person name="Wong E."/>
            <person name="Huang K."/>
            <person name="Tropini C."/>
            <person name="Ng K."/>
            <person name="Yu B."/>
        </authorList>
    </citation>
    <scope>NUCLEOTIDE SEQUENCE [LARGE SCALE GENOMIC DNA]</scope>
    <source>
        <strain evidence="2 3">NM69_E16B</strain>
    </source>
</reference>
<feature type="chain" id="PRO_5020527684" description="Carboxypeptidase-like regulatory domain-containing protein" evidence="1">
    <location>
        <begin position="21"/>
        <end position="117"/>
    </location>
</feature>